<dbReference type="SUPFAM" id="SSF141571">
    <property type="entry name" value="Pentapeptide repeat-like"/>
    <property type="match status" value="1"/>
</dbReference>
<gene>
    <name evidence="1" type="ORF">ACE1CI_36355</name>
</gene>
<comment type="caution">
    <text evidence="1">The sequence shown here is derived from an EMBL/GenBank/DDBJ whole genome shotgun (WGS) entry which is preliminary data.</text>
</comment>
<name>A0ABV4Y350_9CYAN</name>
<evidence type="ECO:0000313" key="2">
    <source>
        <dbReference type="Proteomes" id="UP001576784"/>
    </source>
</evidence>
<dbReference type="RefSeq" id="WP_413268023.1">
    <property type="nucleotide sequence ID" value="NZ_JBHFNR010000290.1"/>
</dbReference>
<dbReference type="EMBL" id="JBHFNR010000290">
    <property type="protein sequence ID" value="MFB2898421.1"/>
    <property type="molecule type" value="Genomic_DNA"/>
</dbReference>
<reference evidence="1 2" key="1">
    <citation type="submission" date="2024-09" db="EMBL/GenBank/DDBJ databases">
        <title>Floridaenema gen nov. (Aerosakkonemataceae, Aerosakkonematales ord. nov., Cyanobacteria) from benthic tropical and subtropical fresh waters, with the description of four new species.</title>
        <authorList>
            <person name="Moretto J.A."/>
            <person name="Berthold D.E."/>
            <person name="Lefler F.W."/>
            <person name="Huang I.-S."/>
            <person name="Laughinghouse H. IV."/>
        </authorList>
    </citation>
    <scope>NUCLEOTIDE SEQUENCE [LARGE SCALE GENOMIC DNA]</scope>
    <source>
        <strain evidence="1 2">BLCC-F50</strain>
    </source>
</reference>
<accession>A0ABV4Y350</accession>
<organism evidence="1 2">
    <name type="scientific">Floridaenema flaviceps BLCC-F50</name>
    <dbReference type="NCBI Taxonomy" id="3153642"/>
    <lineage>
        <taxon>Bacteria</taxon>
        <taxon>Bacillati</taxon>
        <taxon>Cyanobacteriota</taxon>
        <taxon>Cyanophyceae</taxon>
        <taxon>Oscillatoriophycideae</taxon>
        <taxon>Aerosakkonematales</taxon>
        <taxon>Aerosakkonemataceae</taxon>
        <taxon>Floridanema</taxon>
        <taxon>Floridanema flaviceps</taxon>
    </lineage>
</organism>
<dbReference type="Proteomes" id="UP001576784">
    <property type="component" value="Unassembled WGS sequence"/>
</dbReference>
<protein>
    <submittedName>
        <fullName evidence="1">Pentapeptide repeat-containing protein</fullName>
    </submittedName>
</protein>
<dbReference type="Gene3D" id="2.160.20.80">
    <property type="entry name" value="E3 ubiquitin-protein ligase SopA"/>
    <property type="match status" value="1"/>
</dbReference>
<dbReference type="InterPro" id="IPR001646">
    <property type="entry name" value="5peptide_repeat"/>
</dbReference>
<keyword evidence="2" id="KW-1185">Reference proteome</keyword>
<proteinExistence type="predicted"/>
<dbReference type="Pfam" id="PF00805">
    <property type="entry name" value="Pentapeptide"/>
    <property type="match status" value="1"/>
</dbReference>
<evidence type="ECO:0000313" key="1">
    <source>
        <dbReference type="EMBL" id="MFB2898421.1"/>
    </source>
</evidence>
<sequence length="69" mass="7158">MINFYAGLKAVAVDEKFALVRTIAVALAAIGGTSFRGANLTDADFSGAILKNTDIRKPINGSSALPYLG</sequence>